<evidence type="ECO:0000313" key="2">
    <source>
        <dbReference type="Proteomes" id="UP001190926"/>
    </source>
</evidence>
<keyword evidence="2" id="KW-1185">Reference proteome</keyword>
<proteinExistence type="predicted"/>
<accession>A0AAD4IM83</accession>
<sequence>MMQDMQTNPNNSNLILKDRFEGYEGIGGFVELEVSVDRARGGCGDAVCFKWWISGKEEACGI</sequence>
<dbReference type="AlphaFoldDB" id="A0AAD4IM83"/>
<comment type="caution">
    <text evidence="1">The sequence shown here is derived from an EMBL/GenBank/DDBJ whole genome shotgun (WGS) entry which is preliminary data.</text>
</comment>
<organism evidence="1 2">
    <name type="scientific">Perilla frutescens var. hirtella</name>
    <name type="common">Perilla citriodora</name>
    <name type="synonym">Perilla setoyensis</name>
    <dbReference type="NCBI Taxonomy" id="608512"/>
    <lineage>
        <taxon>Eukaryota</taxon>
        <taxon>Viridiplantae</taxon>
        <taxon>Streptophyta</taxon>
        <taxon>Embryophyta</taxon>
        <taxon>Tracheophyta</taxon>
        <taxon>Spermatophyta</taxon>
        <taxon>Magnoliopsida</taxon>
        <taxon>eudicotyledons</taxon>
        <taxon>Gunneridae</taxon>
        <taxon>Pentapetalae</taxon>
        <taxon>asterids</taxon>
        <taxon>lamiids</taxon>
        <taxon>Lamiales</taxon>
        <taxon>Lamiaceae</taxon>
        <taxon>Nepetoideae</taxon>
        <taxon>Elsholtzieae</taxon>
        <taxon>Perilla</taxon>
    </lineage>
</organism>
<evidence type="ECO:0000313" key="1">
    <source>
        <dbReference type="EMBL" id="KAH6755188.1"/>
    </source>
</evidence>
<dbReference type="Proteomes" id="UP001190926">
    <property type="component" value="Unassembled WGS sequence"/>
</dbReference>
<name>A0AAD4IM83_PERFH</name>
<gene>
    <name evidence="1" type="ORF">C2S53_017490</name>
</gene>
<reference evidence="1 2" key="1">
    <citation type="journal article" date="2021" name="Nat. Commun.">
        <title>Incipient diploidization of the medicinal plant Perilla within 10,000 years.</title>
        <authorList>
            <person name="Zhang Y."/>
            <person name="Shen Q."/>
            <person name="Leng L."/>
            <person name="Zhang D."/>
            <person name="Chen S."/>
            <person name="Shi Y."/>
            <person name="Ning Z."/>
            <person name="Chen S."/>
        </authorList>
    </citation>
    <scope>NUCLEOTIDE SEQUENCE [LARGE SCALE GENOMIC DNA]</scope>
    <source>
        <strain evidence="2">cv. PC099</strain>
    </source>
</reference>
<protein>
    <submittedName>
        <fullName evidence="1">Stress-inducible protein</fullName>
    </submittedName>
</protein>
<dbReference type="EMBL" id="SDAM02029627">
    <property type="protein sequence ID" value="KAH6755188.1"/>
    <property type="molecule type" value="Genomic_DNA"/>
</dbReference>